<dbReference type="GO" id="GO:0006526">
    <property type="term" value="P:L-arginine biosynthetic process"/>
    <property type="evidence" value="ECO:0007669"/>
    <property type="project" value="UniProtKB-UniRule"/>
</dbReference>
<dbReference type="EC" id="6.3.4.5" evidence="3 9"/>
<dbReference type="PANTHER" id="PTHR11587">
    <property type="entry name" value="ARGININOSUCCINATE SYNTHASE"/>
    <property type="match status" value="1"/>
</dbReference>
<comment type="similarity">
    <text evidence="9">Belongs to the argininosuccinate synthase family. Type 1 subfamily.</text>
</comment>
<comment type="subcellular location">
    <subcellularLocation>
        <location evidence="9">Cytoplasm</location>
    </subcellularLocation>
</comment>
<dbReference type="GO" id="GO:0004055">
    <property type="term" value="F:argininosuccinate synthase activity"/>
    <property type="evidence" value="ECO:0007669"/>
    <property type="project" value="UniProtKB-UniRule"/>
</dbReference>
<dbReference type="GO" id="GO:0000050">
    <property type="term" value="P:urea cycle"/>
    <property type="evidence" value="ECO:0007669"/>
    <property type="project" value="TreeGrafter"/>
</dbReference>
<evidence type="ECO:0000259" key="11">
    <source>
        <dbReference type="Pfam" id="PF00764"/>
    </source>
</evidence>
<dbReference type="InterPro" id="IPR014729">
    <property type="entry name" value="Rossmann-like_a/b/a_fold"/>
</dbReference>
<comment type="catalytic activity">
    <reaction evidence="9">
        <text>L-citrulline + L-aspartate + ATP = 2-(N(omega)-L-arginino)succinate + AMP + diphosphate + H(+)</text>
        <dbReference type="Rhea" id="RHEA:10932"/>
        <dbReference type="ChEBI" id="CHEBI:15378"/>
        <dbReference type="ChEBI" id="CHEBI:29991"/>
        <dbReference type="ChEBI" id="CHEBI:30616"/>
        <dbReference type="ChEBI" id="CHEBI:33019"/>
        <dbReference type="ChEBI" id="CHEBI:57472"/>
        <dbReference type="ChEBI" id="CHEBI:57743"/>
        <dbReference type="ChEBI" id="CHEBI:456215"/>
        <dbReference type="EC" id="6.3.4.5"/>
    </reaction>
</comment>
<organism evidence="13 14">
    <name type="scientific">Nocardioides bruguierae</name>
    <dbReference type="NCBI Taxonomy" id="2945102"/>
    <lineage>
        <taxon>Bacteria</taxon>
        <taxon>Bacillati</taxon>
        <taxon>Actinomycetota</taxon>
        <taxon>Actinomycetes</taxon>
        <taxon>Propionibacteriales</taxon>
        <taxon>Nocardioidaceae</taxon>
        <taxon>Nocardioides</taxon>
    </lineage>
</organism>
<keyword evidence="6 9" id="KW-0028">Amino-acid biosynthesis</keyword>
<feature type="binding site" evidence="9">
    <location>
        <begin position="16"/>
        <end position="24"/>
    </location>
    <ligand>
        <name>ATP</name>
        <dbReference type="ChEBI" id="CHEBI:30616"/>
    </ligand>
</feature>
<protein>
    <recommendedName>
        <fullName evidence="3 9">Argininosuccinate synthase</fullName>
        <ecNumber evidence="3 9">6.3.4.5</ecNumber>
    </recommendedName>
    <alternativeName>
        <fullName evidence="9">Citrulline--aspartate ligase</fullName>
    </alternativeName>
</protein>
<dbReference type="InterPro" id="IPR018223">
    <property type="entry name" value="Arginosuc_synth_CS"/>
</dbReference>
<evidence type="ECO:0000256" key="9">
    <source>
        <dbReference type="HAMAP-Rule" id="MF_00005"/>
    </source>
</evidence>
<feature type="binding site" evidence="9">
    <location>
        <position position="131"/>
    </location>
    <ligand>
        <name>L-citrulline</name>
        <dbReference type="ChEBI" id="CHEBI:57743"/>
    </ligand>
</feature>
<keyword evidence="9" id="KW-0963">Cytoplasm</keyword>
<evidence type="ECO:0000256" key="6">
    <source>
        <dbReference type="ARBA" id="ARBA00022605"/>
    </source>
</evidence>
<dbReference type="FunFam" id="3.90.1260.10:FF:000007">
    <property type="entry name" value="Argininosuccinate synthase"/>
    <property type="match status" value="1"/>
</dbReference>
<keyword evidence="8 9" id="KW-0067">ATP-binding</keyword>
<evidence type="ECO:0000259" key="12">
    <source>
        <dbReference type="Pfam" id="PF20979"/>
    </source>
</evidence>
<dbReference type="RefSeq" id="WP_250828122.1">
    <property type="nucleotide sequence ID" value="NZ_JAMOIL010000023.1"/>
</dbReference>
<feature type="binding site" evidence="9">
    <location>
        <position position="95"/>
    </location>
    <ligand>
        <name>L-citrulline</name>
        <dbReference type="ChEBI" id="CHEBI:57743"/>
    </ligand>
</feature>
<feature type="domain" description="Arginosuccinate synthase C-terminal" evidence="12">
    <location>
        <begin position="182"/>
        <end position="398"/>
    </location>
</feature>
<evidence type="ECO:0000256" key="7">
    <source>
        <dbReference type="ARBA" id="ARBA00022741"/>
    </source>
</evidence>
<dbReference type="SUPFAM" id="SSF52402">
    <property type="entry name" value="Adenine nucleotide alpha hydrolases-like"/>
    <property type="match status" value="1"/>
</dbReference>
<keyword evidence="4 9" id="KW-0055">Arginine biosynthesis</keyword>
<evidence type="ECO:0000256" key="3">
    <source>
        <dbReference type="ARBA" id="ARBA00012286"/>
    </source>
</evidence>
<name>A0A9X2DAG8_9ACTN</name>
<sequence length="434" mass="46910">MSLTTVDFDRGRVALAYSGDLDTTACIPYLKEHMGCSYVLAVAVDLGQGDELEPLRLKALASGADEAIVIDARHKLILDYGLPALQANAVYNGKYPLSSALARPVITDVVLQAAKDHHCGSVAHGSTGKGNDQIRFDLGIKLLDLDMQILAPAREWSFTRPETVDYIQSHGIHAHVSADKPWGVDLNLLGRNIEAGPIEDLDWVPTEEVWALTADPTTVDHEPDDITVDFHDGVPTGLDGVPLHPVDIFGHLNHVAGRHGIGRLDVIEDRIMGMKSRELYEAPAVTVLLTAHHELEQLALPRDVTSCKAQVDHLLAQYIYDGLWHSPLREHLSAFVKETQAGLNGSITLRLSRGTVTAIRRSSSVSLYNHKLVTYGAGCTFPTGASEGFIEITALAGREWRRARNEIAGPAKTPAIPASENPREPAAAASALGA</sequence>
<dbReference type="NCBIfam" id="TIGR00032">
    <property type="entry name" value="argG"/>
    <property type="match status" value="1"/>
</dbReference>
<evidence type="ECO:0000256" key="10">
    <source>
        <dbReference type="SAM" id="MobiDB-lite"/>
    </source>
</evidence>
<comment type="caution">
    <text evidence="9">Lacks conserved residue(s) required for the propagation of feature annotation.</text>
</comment>
<dbReference type="Pfam" id="PF00764">
    <property type="entry name" value="Arginosuc_synth"/>
    <property type="match status" value="1"/>
</dbReference>
<dbReference type="SUPFAM" id="SSF69864">
    <property type="entry name" value="Argininosuccinate synthetase, C-terminal domain"/>
    <property type="match status" value="1"/>
</dbReference>
<dbReference type="InterPro" id="IPR048268">
    <property type="entry name" value="Arginosuc_syn_C"/>
</dbReference>
<dbReference type="PROSITE" id="PS00565">
    <property type="entry name" value="ARGININOSUCCIN_SYN_2"/>
    <property type="match status" value="1"/>
</dbReference>
<evidence type="ECO:0000313" key="13">
    <source>
        <dbReference type="EMBL" id="MCM0621782.1"/>
    </source>
</evidence>
<dbReference type="HAMAP" id="MF_00005">
    <property type="entry name" value="Arg_succ_synth_type1"/>
    <property type="match status" value="1"/>
</dbReference>
<dbReference type="GO" id="GO:0000053">
    <property type="term" value="P:argininosuccinate metabolic process"/>
    <property type="evidence" value="ECO:0007669"/>
    <property type="project" value="TreeGrafter"/>
</dbReference>
<feature type="binding site" evidence="9">
    <location>
        <position position="127"/>
    </location>
    <ligand>
        <name>L-aspartate</name>
        <dbReference type="ChEBI" id="CHEBI:29991"/>
    </ligand>
</feature>
<reference evidence="13" key="1">
    <citation type="submission" date="2022-05" db="EMBL/GenBank/DDBJ databases">
        <authorList>
            <person name="Tuo L."/>
        </authorList>
    </citation>
    <scope>NUCLEOTIDE SEQUENCE</scope>
    <source>
        <strain evidence="13">BSK12Z-4</strain>
    </source>
</reference>
<feature type="binding site" evidence="9">
    <location>
        <position position="131"/>
    </location>
    <ligand>
        <name>L-aspartate</name>
        <dbReference type="ChEBI" id="CHEBI:29991"/>
    </ligand>
</feature>
<evidence type="ECO:0000313" key="14">
    <source>
        <dbReference type="Proteomes" id="UP001139485"/>
    </source>
</evidence>
<feature type="binding site" evidence="9">
    <location>
        <position position="132"/>
    </location>
    <ligand>
        <name>L-aspartate</name>
        <dbReference type="ChEBI" id="CHEBI:29991"/>
    </ligand>
</feature>
<comment type="pathway">
    <text evidence="1 9">Amino-acid biosynthesis; L-arginine biosynthesis; L-arginine from L-ornithine and carbamoyl phosphate: step 2/3.</text>
</comment>
<dbReference type="Gene3D" id="3.40.50.620">
    <property type="entry name" value="HUPs"/>
    <property type="match status" value="1"/>
</dbReference>
<dbReference type="NCBIfam" id="NF001770">
    <property type="entry name" value="PRK00509.1"/>
    <property type="match status" value="1"/>
</dbReference>
<dbReference type="Pfam" id="PF20979">
    <property type="entry name" value="Arginosuc_syn_C"/>
    <property type="match status" value="1"/>
</dbReference>
<dbReference type="Gene3D" id="3.90.1260.10">
    <property type="entry name" value="Argininosuccinate synthetase, chain A, domain 2"/>
    <property type="match status" value="1"/>
</dbReference>
<dbReference type="InterPro" id="IPR024074">
    <property type="entry name" value="AS_cat/multimer_dom_body"/>
</dbReference>
<evidence type="ECO:0000256" key="2">
    <source>
        <dbReference type="ARBA" id="ARBA00011881"/>
    </source>
</evidence>
<evidence type="ECO:0000256" key="4">
    <source>
        <dbReference type="ARBA" id="ARBA00022571"/>
    </source>
</evidence>
<evidence type="ECO:0000256" key="5">
    <source>
        <dbReference type="ARBA" id="ARBA00022598"/>
    </source>
</evidence>
<gene>
    <name evidence="9" type="primary">argG</name>
    <name evidence="13" type="ORF">M8330_15945</name>
</gene>
<dbReference type="InterPro" id="IPR023434">
    <property type="entry name" value="Arginosuc_synth_type_1_subfam"/>
</dbReference>
<comment type="subunit">
    <text evidence="2 9">Homotetramer.</text>
</comment>
<dbReference type="GO" id="GO:0005737">
    <property type="term" value="C:cytoplasm"/>
    <property type="evidence" value="ECO:0007669"/>
    <property type="project" value="UniProtKB-SubCell"/>
</dbReference>
<feature type="binding site" evidence="9">
    <location>
        <position position="135"/>
    </location>
    <ligand>
        <name>L-citrulline</name>
        <dbReference type="ChEBI" id="CHEBI:57743"/>
    </ligand>
</feature>
<feature type="domain" description="Arginosuccinate synthase-like N-terminal" evidence="11">
    <location>
        <begin position="12"/>
        <end position="172"/>
    </location>
</feature>
<dbReference type="InterPro" id="IPR048267">
    <property type="entry name" value="Arginosuc_syn_N"/>
</dbReference>
<keyword evidence="7 9" id="KW-0547">Nucleotide-binding</keyword>
<dbReference type="EMBL" id="JAMOIL010000023">
    <property type="protein sequence ID" value="MCM0621782.1"/>
    <property type="molecule type" value="Genomic_DNA"/>
</dbReference>
<dbReference type="Proteomes" id="UP001139485">
    <property type="component" value="Unassembled WGS sequence"/>
</dbReference>
<accession>A0A9X2DAG8</accession>
<dbReference type="AlphaFoldDB" id="A0A9X2DAG8"/>
<keyword evidence="14" id="KW-1185">Reference proteome</keyword>
<feature type="binding site" evidence="9">
    <location>
        <position position="268"/>
    </location>
    <ligand>
        <name>L-citrulline</name>
        <dbReference type="ChEBI" id="CHEBI:57743"/>
    </ligand>
</feature>
<dbReference type="InterPro" id="IPR001518">
    <property type="entry name" value="Arginosuc_synth"/>
</dbReference>
<feature type="binding site" evidence="9">
    <location>
        <position position="280"/>
    </location>
    <ligand>
        <name>L-citrulline</name>
        <dbReference type="ChEBI" id="CHEBI:57743"/>
    </ligand>
</feature>
<feature type="region of interest" description="Disordered" evidence="10">
    <location>
        <begin position="410"/>
        <end position="434"/>
    </location>
</feature>
<dbReference type="PANTHER" id="PTHR11587:SF2">
    <property type="entry name" value="ARGININOSUCCINATE SYNTHASE"/>
    <property type="match status" value="1"/>
</dbReference>
<evidence type="ECO:0000256" key="8">
    <source>
        <dbReference type="ARBA" id="ARBA00022840"/>
    </source>
</evidence>
<proteinExistence type="inferred from homology"/>
<comment type="caution">
    <text evidence="13">The sequence shown here is derived from an EMBL/GenBank/DDBJ whole genome shotgun (WGS) entry which is preliminary data.</text>
</comment>
<dbReference type="GO" id="GO:0005524">
    <property type="term" value="F:ATP binding"/>
    <property type="evidence" value="ECO:0007669"/>
    <property type="project" value="UniProtKB-UniRule"/>
</dbReference>
<evidence type="ECO:0000256" key="1">
    <source>
        <dbReference type="ARBA" id="ARBA00004967"/>
    </source>
</evidence>
<dbReference type="CDD" id="cd01999">
    <property type="entry name" value="ASS"/>
    <property type="match status" value="1"/>
</dbReference>
<feature type="binding site" evidence="9">
    <location>
        <position position="125"/>
    </location>
    <ligand>
        <name>ATP</name>
        <dbReference type="ChEBI" id="CHEBI:30616"/>
    </ligand>
</feature>
<keyword evidence="5 9" id="KW-0436">Ligase</keyword>